<dbReference type="SUPFAM" id="SSF88946">
    <property type="entry name" value="Sigma2 domain of RNA polymerase sigma factors"/>
    <property type="match status" value="1"/>
</dbReference>
<comment type="caution">
    <text evidence="6">The sequence shown here is derived from an EMBL/GenBank/DDBJ whole genome shotgun (WGS) entry which is preliminary data.</text>
</comment>
<dbReference type="CDD" id="cd06171">
    <property type="entry name" value="Sigma70_r4"/>
    <property type="match status" value="1"/>
</dbReference>
<dbReference type="GO" id="GO:0016987">
    <property type="term" value="F:sigma factor activity"/>
    <property type="evidence" value="ECO:0007669"/>
    <property type="project" value="UniProtKB-KW"/>
</dbReference>
<dbReference type="Proteomes" id="UP000190037">
    <property type="component" value="Unassembled WGS sequence"/>
</dbReference>
<evidence type="ECO:0000256" key="4">
    <source>
        <dbReference type="ARBA" id="ARBA00023163"/>
    </source>
</evidence>
<dbReference type="InterPro" id="IPR013249">
    <property type="entry name" value="RNA_pol_sigma70_r4_t2"/>
</dbReference>
<dbReference type="PANTHER" id="PTHR43133">
    <property type="entry name" value="RNA POLYMERASE ECF-TYPE SIGMA FACTO"/>
    <property type="match status" value="1"/>
</dbReference>
<evidence type="ECO:0000256" key="3">
    <source>
        <dbReference type="ARBA" id="ARBA00023082"/>
    </source>
</evidence>
<dbReference type="OrthoDB" id="5518337at2"/>
<keyword evidence="4" id="KW-0804">Transcription</keyword>
<keyword evidence="2" id="KW-0805">Transcription regulation</keyword>
<keyword evidence="7" id="KW-1185">Reference proteome</keyword>
<dbReference type="InterPro" id="IPR013324">
    <property type="entry name" value="RNA_pol_sigma_r3/r4-like"/>
</dbReference>
<dbReference type="Pfam" id="PF08281">
    <property type="entry name" value="Sigma70_r4_2"/>
    <property type="match status" value="1"/>
</dbReference>
<dbReference type="AlphaFoldDB" id="A0A1T3NQB4"/>
<dbReference type="InterPro" id="IPR039425">
    <property type="entry name" value="RNA_pol_sigma-70-like"/>
</dbReference>
<dbReference type="PANTHER" id="PTHR43133:SF51">
    <property type="entry name" value="RNA POLYMERASE SIGMA FACTOR"/>
    <property type="match status" value="1"/>
</dbReference>
<keyword evidence="3" id="KW-0731">Sigma factor</keyword>
<evidence type="ECO:0000256" key="2">
    <source>
        <dbReference type="ARBA" id="ARBA00023015"/>
    </source>
</evidence>
<dbReference type="STRING" id="159449.B4N89_32935"/>
<dbReference type="EMBL" id="MWQN01000002">
    <property type="protein sequence ID" value="OPC78924.1"/>
    <property type="molecule type" value="Genomic_DNA"/>
</dbReference>
<sequence length="181" mass="19956">MITTVPKRGTEDRAAERRARGVALARAARRGDTVAMSDLLDHLIPYVTTICGPIALDARQDAVQETLVVVFRALRTLDEPEALYGWVRAIAVREAVRIARRAIRDVPTEWADPPAPGDPQLAADIDDVLARLSPEHRAVLVLRDIEGLDEQTAADLLGVPEGTVKSRLHRARAGFRRMWTA</sequence>
<reference evidence="6 7" key="1">
    <citation type="submission" date="2017-03" db="EMBL/GenBank/DDBJ databases">
        <title>Draft genome sequence of Streptomyces scabrisporus NF3, endophyte isolated from Amphipterygium adstringens.</title>
        <authorList>
            <person name="Vazquez M."/>
            <person name="Ceapa C.D."/>
            <person name="Rodriguez Luna D."/>
            <person name="Sanchez Esquivel S."/>
        </authorList>
    </citation>
    <scope>NUCLEOTIDE SEQUENCE [LARGE SCALE GENOMIC DNA]</scope>
    <source>
        <strain evidence="6 7">NF3</strain>
    </source>
</reference>
<name>A0A1T3NQB4_9ACTN</name>
<protein>
    <submittedName>
        <fullName evidence="6">RNA polymerase subunit sigma-24</fullName>
    </submittedName>
</protein>
<feature type="domain" description="RNA polymerase sigma factor 70 region 4 type 2" evidence="5">
    <location>
        <begin position="124"/>
        <end position="173"/>
    </location>
</feature>
<dbReference type="GO" id="GO:0006352">
    <property type="term" value="P:DNA-templated transcription initiation"/>
    <property type="evidence" value="ECO:0007669"/>
    <property type="project" value="InterPro"/>
</dbReference>
<evidence type="ECO:0000313" key="6">
    <source>
        <dbReference type="EMBL" id="OPC78924.1"/>
    </source>
</evidence>
<evidence type="ECO:0000313" key="7">
    <source>
        <dbReference type="Proteomes" id="UP000190037"/>
    </source>
</evidence>
<dbReference type="InterPro" id="IPR014284">
    <property type="entry name" value="RNA_pol_sigma-70_dom"/>
</dbReference>
<evidence type="ECO:0000259" key="5">
    <source>
        <dbReference type="Pfam" id="PF08281"/>
    </source>
</evidence>
<dbReference type="Gene3D" id="1.10.1740.10">
    <property type="match status" value="1"/>
</dbReference>
<organism evidence="6 7">
    <name type="scientific">Embleya scabrispora</name>
    <dbReference type="NCBI Taxonomy" id="159449"/>
    <lineage>
        <taxon>Bacteria</taxon>
        <taxon>Bacillati</taxon>
        <taxon>Actinomycetota</taxon>
        <taxon>Actinomycetes</taxon>
        <taxon>Kitasatosporales</taxon>
        <taxon>Streptomycetaceae</taxon>
        <taxon>Embleya</taxon>
    </lineage>
</organism>
<proteinExistence type="inferred from homology"/>
<gene>
    <name evidence="6" type="ORF">B4N89_32935</name>
</gene>
<evidence type="ECO:0000256" key="1">
    <source>
        <dbReference type="ARBA" id="ARBA00010641"/>
    </source>
</evidence>
<comment type="similarity">
    <text evidence="1">Belongs to the sigma-70 factor family. ECF subfamily.</text>
</comment>
<dbReference type="SUPFAM" id="SSF88659">
    <property type="entry name" value="Sigma3 and sigma4 domains of RNA polymerase sigma factors"/>
    <property type="match status" value="1"/>
</dbReference>
<dbReference type="InterPro" id="IPR013325">
    <property type="entry name" value="RNA_pol_sigma_r2"/>
</dbReference>
<accession>A0A1T3NQB4</accession>
<dbReference type="NCBIfam" id="TIGR02937">
    <property type="entry name" value="sigma70-ECF"/>
    <property type="match status" value="1"/>
</dbReference>
<dbReference type="GO" id="GO:0003677">
    <property type="term" value="F:DNA binding"/>
    <property type="evidence" value="ECO:0007669"/>
    <property type="project" value="InterPro"/>
</dbReference>
<dbReference type="Gene3D" id="1.10.10.10">
    <property type="entry name" value="Winged helix-like DNA-binding domain superfamily/Winged helix DNA-binding domain"/>
    <property type="match status" value="1"/>
</dbReference>
<dbReference type="InterPro" id="IPR036388">
    <property type="entry name" value="WH-like_DNA-bd_sf"/>
</dbReference>